<dbReference type="EMBL" id="ML976618">
    <property type="protein sequence ID" value="KAF1842273.1"/>
    <property type="molecule type" value="Genomic_DNA"/>
</dbReference>
<dbReference type="PANTHER" id="PTHR48182">
    <property type="entry name" value="PROTEIN SERAC1"/>
    <property type="match status" value="1"/>
</dbReference>
<dbReference type="InterPro" id="IPR029071">
    <property type="entry name" value="Ubiquitin-like_domsf"/>
</dbReference>
<keyword evidence="10" id="KW-1185">Reference proteome</keyword>
<sequence>MKKAFQRLKAKFKQPEGPQSSASQPTYNVQGTTFDERRQAGHAVSGSVSHGLFVLHPPPELPCDTGSLSVDIVAVHGLNGHARRTWKDEVEGLLWLEDFLPTVMPHAQIMTFGYDSSLLLSHSEGTIEDFARDLLNRLWMMRQSPETKNRPLIFVAHSLGGIVVKKALILAHENNLQYGNILSSTIGIVFMGTPHDGSNIVNWTSFLRNAVQIMSGTQLVRTDLIKELSRHSPTLLNISKSFLPRSADLTIMSFIETRSEPPLTVLVVPPESARLGLPQEMVFPVNTHHRNICRYPSAKDQVYVLVESCIKSIASGESKVNPVETATHLAKEASEAFGGLPEDKRTPGAAERSHPIVKVVPTSSPASSRTTSTLVSGRVSSLLKATVPGFSSKSPTDRGSKASITLANADSEHDMVRLRISGLKPRISAVERGWTQCTRVFRVPSDTPLRELQGLLREEAPDLTIPRLFKFPCRKSSISEEWVDCFTSNVEVTSGRPCFKESLGYKINQHQTVAAFFSRIFPTPVEATIRRYPGWMQDNTGLSHSVTVGCEKSSSLQISFMRTVCVRGNAKEVSPPLGLGTFPLFNTQAHRNELPPEVTSQGGLFLPMYEREAMYISFDCPDTTKFAVRPYLGGVNGISGENLFYTTPKDRLQSIESPSALREQDYIVIPEQDRLDGVAVRPGVVKQFVAMRRTHEAKEDAKSTTLLKSLTESGKQALDSMEGTQEDAGTIEWQMTGKDDFGGIQLQIIPQFKIERMFAGNIRDACPQTHGGNLRSYGPVSDMAVTYDVLRTPEEMGLRPGEFIHLRNLDLECEKKRDKVVADLESEAPKHSDIVELEAFRNPSRVNILTVRGEGSDRDPVIFKIDADDRFEDLQTAAREIFNMPDSELHIPGLVANNPSLHVRVKSWEQFGFLTESVDTSDGFRQGRTYSHLDSVTSESPGVNQFELILAPSSAKLLCHVDFLNGAKVSFLTVKAPLIVELPISSTIADLRRVVEDVTGFSTNGMRFTYSSSPCLDPEKPIFGPGTPNTLDLMPAIALDDSITITLKTLTGRTIPLWVQPGDTVDSGKNLVQTLEGIPPDQQRWIFSGKQMEDGRTLMDYKVGDGDTLHLVLRLRGGGFPTTKVRLDGIIVFDGQVKDVETLKQRILDTLGIPPHRQDYGEPDDFILQGSDHTFELRIAAPERVTLGIGAGGNIIQDLRADTSNPRMWDVSNSRILYVHLINLRDFENITGIPPPKTPVSRKVYADLGLQYEGNWGSEDMKGEGTSYTKAFDQLVSLEDDGDALGKRRNRQSDDSTLYDTKRVPKYPLVLLEADQTLPWFEGFDRKSGDAQLQ</sequence>
<keyword evidence="6" id="KW-0472">Membrane</keyword>
<dbReference type="RefSeq" id="XP_040784836.1">
    <property type="nucleotide sequence ID" value="XM_040931290.1"/>
</dbReference>
<evidence type="ECO:0000256" key="7">
    <source>
        <dbReference type="SAM" id="MobiDB-lite"/>
    </source>
</evidence>
<feature type="region of interest" description="Disordered" evidence="7">
    <location>
        <begin position="336"/>
        <end position="355"/>
    </location>
</feature>
<dbReference type="SMART" id="SM00213">
    <property type="entry name" value="UBQ"/>
    <property type="match status" value="1"/>
</dbReference>
<dbReference type="GeneID" id="63848542"/>
<gene>
    <name evidence="9" type="ORF">K460DRAFT_345969</name>
</gene>
<evidence type="ECO:0000256" key="2">
    <source>
        <dbReference type="ARBA" id="ARBA00004240"/>
    </source>
</evidence>
<dbReference type="PRINTS" id="PR00348">
    <property type="entry name" value="UBIQUITIN"/>
</dbReference>
<dbReference type="SUPFAM" id="SSF53474">
    <property type="entry name" value="alpha/beta-Hydrolases"/>
    <property type="match status" value="1"/>
</dbReference>
<protein>
    <recommendedName>
        <fullName evidence="8">Ubiquitin-like domain-containing protein</fullName>
    </recommendedName>
</protein>
<dbReference type="SUPFAM" id="SSF54236">
    <property type="entry name" value="Ubiquitin-like"/>
    <property type="match status" value="1"/>
</dbReference>
<dbReference type="InterPro" id="IPR052374">
    <property type="entry name" value="SERAC1"/>
</dbReference>
<evidence type="ECO:0000313" key="10">
    <source>
        <dbReference type="Proteomes" id="UP000800039"/>
    </source>
</evidence>
<dbReference type="InterPro" id="IPR000626">
    <property type="entry name" value="Ubiquitin-like_dom"/>
</dbReference>
<accession>A0A9P4L5R3</accession>
<dbReference type="InterPro" id="IPR029058">
    <property type="entry name" value="AB_hydrolase_fold"/>
</dbReference>
<evidence type="ECO:0000256" key="3">
    <source>
        <dbReference type="ARBA" id="ARBA00004370"/>
    </source>
</evidence>
<dbReference type="Gene3D" id="3.40.50.1820">
    <property type="entry name" value="alpha/beta hydrolase"/>
    <property type="match status" value="1"/>
</dbReference>
<dbReference type="Proteomes" id="UP000800039">
    <property type="component" value="Unassembled WGS sequence"/>
</dbReference>
<reference evidence="9" key="1">
    <citation type="submission" date="2020-01" db="EMBL/GenBank/DDBJ databases">
        <authorList>
            <consortium name="DOE Joint Genome Institute"/>
            <person name="Haridas S."/>
            <person name="Albert R."/>
            <person name="Binder M."/>
            <person name="Bloem J."/>
            <person name="Labutti K."/>
            <person name="Salamov A."/>
            <person name="Andreopoulos B."/>
            <person name="Baker S.E."/>
            <person name="Barry K."/>
            <person name="Bills G."/>
            <person name="Bluhm B.H."/>
            <person name="Cannon C."/>
            <person name="Castanera R."/>
            <person name="Culley D.E."/>
            <person name="Daum C."/>
            <person name="Ezra D."/>
            <person name="Gonzalez J.B."/>
            <person name="Henrissat B."/>
            <person name="Kuo A."/>
            <person name="Liang C."/>
            <person name="Lipzen A."/>
            <person name="Lutzoni F."/>
            <person name="Magnuson J."/>
            <person name="Mondo S."/>
            <person name="Nolan M."/>
            <person name="Ohm R."/>
            <person name="Pangilinan J."/>
            <person name="Park H.-J."/>
            <person name="Ramirez L."/>
            <person name="Alfaro M."/>
            <person name="Sun H."/>
            <person name="Tritt A."/>
            <person name="Yoshinaga Y."/>
            <person name="Zwiers L.-H."/>
            <person name="Turgeon B.G."/>
            <person name="Goodwin S.B."/>
            <person name="Spatafora J.W."/>
            <person name="Crous P.W."/>
            <person name="Grigoriev I.V."/>
        </authorList>
    </citation>
    <scope>NUCLEOTIDE SEQUENCE</scope>
    <source>
        <strain evidence="9">CBS 394.84</strain>
    </source>
</reference>
<evidence type="ECO:0000313" key="9">
    <source>
        <dbReference type="EMBL" id="KAF1842273.1"/>
    </source>
</evidence>
<dbReference type="Gene3D" id="3.10.20.90">
    <property type="entry name" value="Phosphatidylinositol 3-kinase Catalytic Subunit, Chain A, domain 1"/>
    <property type="match status" value="1"/>
</dbReference>
<dbReference type="GO" id="GO:0016020">
    <property type="term" value="C:membrane"/>
    <property type="evidence" value="ECO:0007669"/>
    <property type="project" value="UniProtKB-SubCell"/>
</dbReference>
<feature type="compositionally biased region" description="Basic and acidic residues" evidence="7">
    <location>
        <begin position="341"/>
        <end position="354"/>
    </location>
</feature>
<evidence type="ECO:0000256" key="1">
    <source>
        <dbReference type="ARBA" id="ARBA00004173"/>
    </source>
</evidence>
<evidence type="ECO:0000256" key="5">
    <source>
        <dbReference type="ARBA" id="ARBA00023128"/>
    </source>
</evidence>
<dbReference type="PROSITE" id="PS50053">
    <property type="entry name" value="UBIQUITIN_2"/>
    <property type="match status" value="1"/>
</dbReference>
<evidence type="ECO:0000256" key="6">
    <source>
        <dbReference type="ARBA" id="ARBA00023136"/>
    </source>
</evidence>
<dbReference type="OrthoDB" id="3944013at2759"/>
<evidence type="ECO:0000259" key="8">
    <source>
        <dbReference type="PROSITE" id="PS50053"/>
    </source>
</evidence>
<organism evidence="9 10">
    <name type="scientific">Cucurbitaria berberidis CBS 394.84</name>
    <dbReference type="NCBI Taxonomy" id="1168544"/>
    <lineage>
        <taxon>Eukaryota</taxon>
        <taxon>Fungi</taxon>
        <taxon>Dikarya</taxon>
        <taxon>Ascomycota</taxon>
        <taxon>Pezizomycotina</taxon>
        <taxon>Dothideomycetes</taxon>
        <taxon>Pleosporomycetidae</taxon>
        <taxon>Pleosporales</taxon>
        <taxon>Pleosporineae</taxon>
        <taxon>Cucurbitariaceae</taxon>
        <taxon>Cucurbitaria</taxon>
    </lineage>
</organism>
<dbReference type="InterPro" id="IPR019956">
    <property type="entry name" value="Ubiquitin_dom"/>
</dbReference>
<comment type="subcellular location">
    <subcellularLocation>
        <location evidence="2">Endoplasmic reticulum</location>
    </subcellularLocation>
    <subcellularLocation>
        <location evidence="3">Membrane</location>
    </subcellularLocation>
    <subcellularLocation>
        <location evidence="1">Mitochondrion</location>
    </subcellularLocation>
</comment>
<dbReference type="GO" id="GO:0005783">
    <property type="term" value="C:endoplasmic reticulum"/>
    <property type="evidence" value="ECO:0007669"/>
    <property type="project" value="UniProtKB-SubCell"/>
</dbReference>
<dbReference type="GO" id="GO:0005739">
    <property type="term" value="C:mitochondrion"/>
    <property type="evidence" value="ECO:0007669"/>
    <property type="project" value="UniProtKB-SubCell"/>
</dbReference>
<keyword evidence="5" id="KW-0496">Mitochondrion</keyword>
<name>A0A9P4L5R3_9PLEO</name>
<dbReference type="Pfam" id="PF00240">
    <property type="entry name" value="ubiquitin"/>
    <property type="match status" value="1"/>
</dbReference>
<dbReference type="PANTHER" id="PTHR48182:SF2">
    <property type="entry name" value="PROTEIN SERAC1"/>
    <property type="match status" value="1"/>
</dbReference>
<keyword evidence="4" id="KW-0256">Endoplasmic reticulum</keyword>
<comment type="caution">
    <text evidence="9">The sequence shown here is derived from an EMBL/GenBank/DDBJ whole genome shotgun (WGS) entry which is preliminary data.</text>
</comment>
<feature type="domain" description="Ubiquitin-like" evidence="8">
    <location>
        <begin position="1043"/>
        <end position="1118"/>
    </location>
</feature>
<evidence type="ECO:0000256" key="4">
    <source>
        <dbReference type="ARBA" id="ARBA00022824"/>
    </source>
</evidence>
<proteinExistence type="predicted"/>